<feature type="domain" description="Peptidase S1" evidence="3">
    <location>
        <begin position="176"/>
        <end position="343"/>
    </location>
</feature>
<feature type="non-terminal residue" evidence="4">
    <location>
        <position position="618"/>
    </location>
</feature>
<dbReference type="InterPro" id="IPR001314">
    <property type="entry name" value="Peptidase_S1A"/>
</dbReference>
<dbReference type="Proteomes" id="UP000759131">
    <property type="component" value="Unassembled WGS sequence"/>
</dbReference>
<dbReference type="GO" id="GO:0004252">
    <property type="term" value="F:serine-type endopeptidase activity"/>
    <property type="evidence" value="ECO:0007669"/>
    <property type="project" value="InterPro"/>
</dbReference>
<gene>
    <name evidence="4" type="ORF">OSB1V03_LOCUS632</name>
</gene>
<dbReference type="InterPro" id="IPR051487">
    <property type="entry name" value="Ser/Thr_Proteases_Immune/Dev"/>
</dbReference>
<dbReference type="SUPFAM" id="SSF50494">
    <property type="entry name" value="Trypsin-like serine proteases"/>
    <property type="match status" value="2"/>
</dbReference>
<evidence type="ECO:0000256" key="2">
    <source>
        <dbReference type="ARBA" id="ARBA00024195"/>
    </source>
</evidence>
<dbReference type="PRINTS" id="PR00722">
    <property type="entry name" value="CHYMOTRYPSIN"/>
</dbReference>
<dbReference type="Gene3D" id="2.40.10.10">
    <property type="entry name" value="Trypsin-like serine proteases"/>
    <property type="match status" value="2"/>
</dbReference>
<dbReference type="AlphaFoldDB" id="A0A7R9PTL3"/>
<dbReference type="PANTHER" id="PTHR24256">
    <property type="entry name" value="TRYPTASE-RELATED"/>
    <property type="match status" value="1"/>
</dbReference>
<keyword evidence="5" id="KW-1185">Reference proteome</keyword>
<dbReference type="SMART" id="SM00020">
    <property type="entry name" value="Tryp_SPc"/>
    <property type="match status" value="1"/>
</dbReference>
<dbReference type="OrthoDB" id="6515242at2759"/>
<name>A0A7R9PTL3_9ACAR</name>
<evidence type="ECO:0000313" key="5">
    <source>
        <dbReference type="Proteomes" id="UP000759131"/>
    </source>
</evidence>
<dbReference type="PROSITE" id="PS50240">
    <property type="entry name" value="TRYPSIN_DOM"/>
    <property type="match status" value="2"/>
</dbReference>
<keyword evidence="1" id="KW-1015">Disulfide bond</keyword>
<reference evidence="4" key="1">
    <citation type="submission" date="2020-11" db="EMBL/GenBank/DDBJ databases">
        <authorList>
            <person name="Tran Van P."/>
        </authorList>
    </citation>
    <scope>NUCLEOTIDE SEQUENCE</scope>
</reference>
<feature type="domain" description="Peptidase S1" evidence="3">
    <location>
        <begin position="413"/>
        <end position="618"/>
    </location>
</feature>
<dbReference type="InterPro" id="IPR043504">
    <property type="entry name" value="Peptidase_S1_PA_chymotrypsin"/>
</dbReference>
<accession>A0A7R9PTL3</accession>
<organism evidence="4">
    <name type="scientific">Medioppia subpectinata</name>
    <dbReference type="NCBI Taxonomy" id="1979941"/>
    <lineage>
        <taxon>Eukaryota</taxon>
        <taxon>Metazoa</taxon>
        <taxon>Ecdysozoa</taxon>
        <taxon>Arthropoda</taxon>
        <taxon>Chelicerata</taxon>
        <taxon>Arachnida</taxon>
        <taxon>Acari</taxon>
        <taxon>Acariformes</taxon>
        <taxon>Sarcoptiformes</taxon>
        <taxon>Oribatida</taxon>
        <taxon>Brachypylina</taxon>
        <taxon>Oppioidea</taxon>
        <taxon>Oppiidae</taxon>
        <taxon>Medioppia</taxon>
    </lineage>
</organism>
<dbReference type="InterPro" id="IPR009003">
    <property type="entry name" value="Peptidase_S1_PA"/>
</dbReference>
<dbReference type="PROSITE" id="PS00134">
    <property type="entry name" value="TRYPSIN_HIS"/>
    <property type="match status" value="1"/>
</dbReference>
<evidence type="ECO:0000259" key="3">
    <source>
        <dbReference type="PROSITE" id="PS50240"/>
    </source>
</evidence>
<dbReference type="InterPro" id="IPR001254">
    <property type="entry name" value="Trypsin_dom"/>
</dbReference>
<comment type="similarity">
    <text evidence="2">Belongs to the peptidase S1 family. CLIP subfamily.</text>
</comment>
<evidence type="ECO:0000256" key="1">
    <source>
        <dbReference type="ARBA" id="ARBA00023157"/>
    </source>
</evidence>
<evidence type="ECO:0000313" key="4">
    <source>
        <dbReference type="EMBL" id="CAD7620136.1"/>
    </source>
</evidence>
<sequence>KAVVELWSVDPVTRSSCALSFGNNILCGSYKKGRTCRGDSGGGWISYNDRYGTEAVVLGSHLGSDASGEMNAEFVSKGDYKNHQKYGINTDECGLKYEPILKCYQTNHSMIQILDEEVYYHMNEPDITSSRIADGEDAVVSGKPLQAPWALFRHWSGKYVIRASPFRYTGFQTRHINQTFNSSSGADLALIQTDRPFTRLRDRTLKRHYSINTVCLPEMKRSFDSGNVTVFGFGITGDDGSQSDKLQKAILELWSYDPVDHAVCDLGVGKNHLCAKYIGYGRLCQGDSGGGWIRYNDRFGTQAVVLGIYSGSDGNLCSKRRTIAVSIIIISQLTTKISAEFVSKGDYNNHQKYGINTNECGLRYEPVLVDIRFPKKCFQTNQSMIQILDKEVYYHMNEPEITSSRIADGEDTVVSGKPLIAPWAVSIHYRTLNIMDSALCSGVLIAMNWVLSAAHCVDNFWIANTVIRASPFASRGFQTRHVNQTFRSSSGGTGLTLLQTDRPFDRLRDRTLKRHYSINTVCLPQMNHLDRRAVGRGRKSDNLQKAILELWAFDSVSVVLCKVPNYNRLCASSIKGRTCRGDSGGGWVQYNDRYGTQAVVIGIHKSSDIRVIKTVMIT</sequence>
<dbReference type="InterPro" id="IPR018114">
    <property type="entry name" value="TRYPSIN_HIS"/>
</dbReference>
<protein>
    <recommendedName>
        <fullName evidence="3">Peptidase S1 domain-containing protein</fullName>
    </recommendedName>
</protein>
<dbReference type="Pfam" id="PF00089">
    <property type="entry name" value="Trypsin"/>
    <property type="match status" value="2"/>
</dbReference>
<dbReference type="EMBL" id="OC854714">
    <property type="protein sequence ID" value="CAD7620136.1"/>
    <property type="molecule type" value="Genomic_DNA"/>
</dbReference>
<proteinExistence type="inferred from homology"/>
<dbReference type="GO" id="GO:0006508">
    <property type="term" value="P:proteolysis"/>
    <property type="evidence" value="ECO:0007669"/>
    <property type="project" value="InterPro"/>
</dbReference>
<dbReference type="EMBL" id="CAJPIZ010000139">
    <property type="protein sequence ID" value="CAG2100566.1"/>
    <property type="molecule type" value="Genomic_DNA"/>
</dbReference>